<feature type="compositionally biased region" description="Low complexity" evidence="1">
    <location>
        <begin position="153"/>
        <end position="162"/>
    </location>
</feature>
<evidence type="ECO:0000313" key="2">
    <source>
        <dbReference type="EMBL" id="KAF4503800.1"/>
    </source>
</evidence>
<dbReference type="OrthoDB" id="2563506at2759"/>
<dbReference type="AlphaFoldDB" id="A0A8H4PMJ9"/>
<keyword evidence="3" id="KW-1185">Reference proteome</keyword>
<comment type="caution">
    <text evidence="2">The sequence shown here is derived from an EMBL/GenBank/DDBJ whole genome shotgun (WGS) entry which is preliminary data.</text>
</comment>
<protein>
    <submittedName>
        <fullName evidence="2">Uncharacterized protein</fullName>
    </submittedName>
</protein>
<accession>A0A8H4PMJ9</accession>
<evidence type="ECO:0000256" key="1">
    <source>
        <dbReference type="SAM" id="MobiDB-lite"/>
    </source>
</evidence>
<feature type="compositionally biased region" description="Polar residues" evidence="1">
    <location>
        <begin position="129"/>
        <end position="138"/>
    </location>
</feature>
<dbReference type="Proteomes" id="UP000557566">
    <property type="component" value="Unassembled WGS sequence"/>
</dbReference>
<feature type="compositionally biased region" description="Polar residues" evidence="1">
    <location>
        <begin position="102"/>
        <end position="118"/>
    </location>
</feature>
<sequence length="162" mass="17311">MDTYLATLSAGRSSSTTWAPPGAQSTVRPPARTQTPPPNNSLQWLSICGRTSSASPVTKQVHSDGAAYCSESCRLATTSGRRTPSSQGQLARHYASMQRYPWSTLTASTPPSTRNSLHLSPPFDFGSHSRGQPTQKLPESSRPIPGRLVGLEPHPSSSHSSL</sequence>
<feature type="region of interest" description="Disordered" evidence="1">
    <location>
        <begin position="102"/>
        <end position="162"/>
    </location>
</feature>
<feature type="compositionally biased region" description="Polar residues" evidence="1">
    <location>
        <begin position="10"/>
        <end position="27"/>
    </location>
</feature>
<organism evidence="2 3">
    <name type="scientific">Ophiocordyceps sinensis</name>
    <dbReference type="NCBI Taxonomy" id="72228"/>
    <lineage>
        <taxon>Eukaryota</taxon>
        <taxon>Fungi</taxon>
        <taxon>Dikarya</taxon>
        <taxon>Ascomycota</taxon>
        <taxon>Pezizomycotina</taxon>
        <taxon>Sordariomycetes</taxon>
        <taxon>Hypocreomycetidae</taxon>
        <taxon>Hypocreales</taxon>
        <taxon>Ophiocordycipitaceae</taxon>
        <taxon>Ophiocordyceps</taxon>
    </lineage>
</organism>
<proteinExistence type="predicted"/>
<evidence type="ECO:0000313" key="3">
    <source>
        <dbReference type="Proteomes" id="UP000557566"/>
    </source>
</evidence>
<dbReference type="EMBL" id="JAAVMX010000015">
    <property type="protein sequence ID" value="KAF4503800.1"/>
    <property type="molecule type" value="Genomic_DNA"/>
</dbReference>
<gene>
    <name evidence="2" type="ORF">G6O67_008894</name>
</gene>
<reference evidence="2 3" key="1">
    <citation type="journal article" date="2020" name="Genome Biol. Evol.">
        <title>A new high-quality draft genome assembly of the Chinese cordyceps Ophiocordyceps sinensis.</title>
        <authorList>
            <person name="Shu R."/>
            <person name="Zhang J."/>
            <person name="Meng Q."/>
            <person name="Zhang H."/>
            <person name="Zhou G."/>
            <person name="Li M."/>
            <person name="Wu P."/>
            <person name="Zhao Y."/>
            <person name="Chen C."/>
            <person name="Qin Q."/>
        </authorList>
    </citation>
    <scope>NUCLEOTIDE SEQUENCE [LARGE SCALE GENOMIC DNA]</scope>
    <source>
        <strain evidence="2 3">IOZ07</strain>
    </source>
</reference>
<name>A0A8H4PMJ9_9HYPO</name>
<feature type="region of interest" description="Disordered" evidence="1">
    <location>
        <begin position="1"/>
        <end position="41"/>
    </location>
</feature>